<comment type="subunit">
    <text evidence="9">Homodimer, forms a heterotetramer with a Cas1 homodimer.</text>
</comment>
<keyword evidence="4 9" id="KW-0479">Metal-binding</keyword>
<dbReference type="Pfam" id="PF09827">
    <property type="entry name" value="CRISPR_Cas2"/>
    <property type="match status" value="1"/>
</dbReference>
<keyword evidence="7 9" id="KW-0460">Magnesium</keyword>
<evidence type="ECO:0000256" key="9">
    <source>
        <dbReference type="HAMAP-Rule" id="MF_01471"/>
    </source>
</evidence>
<reference evidence="10" key="1">
    <citation type="submission" date="2014-02" db="EMBL/GenBank/DDBJ databases">
        <title>Expanding our view of genomic diversity in Candidatus Accumulibacter clades.</title>
        <authorList>
            <person name="Skennerton C.T."/>
            <person name="Barr J.J."/>
            <person name="Slater F.R."/>
            <person name="Bond P.L."/>
            <person name="Tyson G.W."/>
        </authorList>
    </citation>
    <scope>NUCLEOTIDE SEQUENCE [LARGE SCALE GENOMIC DNA]</scope>
</reference>
<keyword evidence="8 9" id="KW-0051">Antiviral defense</keyword>
<dbReference type="STRING" id="1454001.AW08_01814"/>
<dbReference type="PATRIC" id="fig|1454001.3.peg.1963"/>
<name>A0A011MCT5_9PROT</name>
<accession>A0A011MCT5</accession>
<evidence type="ECO:0000256" key="1">
    <source>
        <dbReference type="ARBA" id="ARBA00001946"/>
    </source>
</evidence>
<evidence type="ECO:0000256" key="4">
    <source>
        <dbReference type="ARBA" id="ARBA00022723"/>
    </source>
</evidence>
<dbReference type="GO" id="GO:0046872">
    <property type="term" value="F:metal ion binding"/>
    <property type="evidence" value="ECO:0007669"/>
    <property type="project" value="UniProtKB-UniRule"/>
</dbReference>
<dbReference type="Gene3D" id="3.30.70.240">
    <property type="match status" value="1"/>
</dbReference>
<organism evidence="10 11">
    <name type="scientific">Candidatus Accumulibacter adjunctus</name>
    <dbReference type="NCBI Taxonomy" id="1454001"/>
    <lineage>
        <taxon>Bacteria</taxon>
        <taxon>Pseudomonadati</taxon>
        <taxon>Pseudomonadota</taxon>
        <taxon>Betaproteobacteria</taxon>
        <taxon>Candidatus Accumulibacter</taxon>
    </lineage>
</organism>
<proteinExistence type="inferred from homology"/>
<dbReference type="GO" id="GO:0043571">
    <property type="term" value="P:maintenance of CRISPR repeat elements"/>
    <property type="evidence" value="ECO:0007669"/>
    <property type="project" value="UniProtKB-UniRule"/>
</dbReference>
<evidence type="ECO:0000313" key="11">
    <source>
        <dbReference type="Proteomes" id="UP000020218"/>
    </source>
</evidence>
<protein>
    <recommendedName>
        <fullName evidence="9">CRISPR-associated endoribonuclease Cas2</fullName>
        <ecNumber evidence="9">3.1.-.-</ecNumber>
    </recommendedName>
</protein>
<comment type="function">
    <text evidence="9">CRISPR (clustered regularly interspaced short palindromic repeat), is an adaptive immune system that provides protection against mobile genetic elements (viruses, transposable elements and conjugative plasmids). CRISPR clusters contain sequences complementary to antecedent mobile elements and target invading nucleic acids. CRISPR clusters are transcribed and processed into CRISPR RNA (crRNA). Functions as a ssRNA-specific endoribonuclease. Involved in the integration of spacer DNA into the CRISPR cassette.</text>
</comment>
<evidence type="ECO:0000256" key="3">
    <source>
        <dbReference type="ARBA" id="ARBA00022722"/>
    </source>
</evidence>
<feature type="binding site" evidence="9">
    <location>
        <position position="12"/>
    </location>
    <ligand>
        <name>Mg(2+)</name>
        <dbReference type="ChEBI" id="CHEBI:18420"/>
        <note>catalytic</note>
    </ligand>
</feature>
<gene>
    <name evidence="9" type="primary">cas2</name>
    <name evidence="10" type="ORF">AW08_01814</name>
</gene>
<keyword evidence="3 9" id="KW-0540">Nuclease</keyword>
<comment type="caution">
    <text evidence="10">The sequence shown here is derived from an EMBL/GenBank/DDBJ whole genome shotgun (WGS) entry which is preliminary data.</text>
</comment>
<evidence type="ECO:0000256" key="7">
    <source>
        <dbReference type="ARBA" id="ARBA00022842"/>
    </source>
</evidence>
<evidence type="ECO:0000256" key="6">
    <source>
        <dbReference type="ARBA" id="ARBA00022801"/>
    </source>
</evidence>
<sequence>MGSELAFVIGYDISDPRRLLRVHREMCKHATPLEYSVFLLVGSERARKYCLDEIRVLIDPVADDVRCYPLPARGFQGRVGRASLPDGIVWTGLPAAIT</sequence>
<comment type="cofactor">
    <cofactor evidence="1 9">
        <name>Mg(2+)</name>
        <dbReference type="ChEBI" id="CHEBI:18420"/>
    </cofactor>
</comment>
<dbReference type="EMBL" id="JFAX01000009">
    <property type="protein sequence ID" value="EXI67553.1"/>
    <property type="molecule type" value="Genomic_DNA"/>
</dbReference>
<dbReference type="InterPro" id="IPR021127">
    <property type="entry name" value="CRISPR_associated_Cas2"/>
</dbReference>
<keyword evidence="11" id="KW-1185">Reference proteome</keyword>
<dbReference type="Proteomes" id="UP000020218">
    <property type="component" value="Unassembled WGS sequence"/>
</dbReference>
<evidence type="ECO:0000256" key="8">
    <source>
        <dbReference type="ARBA" id="ARBA00023118"/>
    </source>
</evidence>
<dbReference type="InterPro" id="IPR019199">
    <property type="entry name" value="Virulence_VapD/CRISPR_Cas2"/>
</dbReference>
<dbReference type="CDD" id="cd09725">
    <property type="entry name" value="Cas2_I_II_III"/>
    <property type="match status" value="1"/>
</dbReference>
<dbReference type="GO" id="GO:0016787">
    <property type="term" value="F:hydrolase activity"/>
    <property type="evidence" value="ECO:0007669"/>
    <property type="project" value="UniProtKB-KW"/>
</dbReference>
<evidence type="ECO:0000256" key="2">
    <source>
        <dbReference type="ARBA" id="ARBA00009959"/>
    </source>
</evidence>
<keyword evidence="5 9" id="KW-0255">Endonuclease</keyword>
<evidence type="ECO:0000313" key="10">
    <source>
        <dbReference type="EMBL" id="EXI67553.1"/>
    </source>
</evidence>
<keyword evidence="6 9" id="KW-0378">Hydrolase</keyword>
<dbReference type="SUPFAM" id="SSF143430">
    <property type="entry name" value="TTP0101/SSO1404-like"/>
    <property type="match status" value="1"/>
</dbReference>
<dbReference type="AlphaFoldDB" id="A0A011MCT5"/>
<dbReference type="EC" id="3.1.-.-" evidence="9"/>
<dbReference type="GO" id="GO:0051607">
    <property type="term" value="P:defense response to virus"/>
    <property type="evidence" value="ECO:0007669"/>
    <property type="project" value="UniProtKB-UniRule"/>
</dbReference>
<dbReference type="GO" id="GO:0004521">
    <property type="term" value="F:RNA endonuclease activity"/>
    <property type="evidence" value="ECO:0007669"/>
    <property type="project" value="InterPro"/>
</dbReference>
<evidence type="ECO:0000256" key="5">
    <source>
        <dbReference type="ARBA" id="ARBA00022759"/>
    </source>
</evidence>
<dbReference type="HAMAP" id="MF_01471">
    <property type="entry name" value="Cas2"/>
    <property type="match status" value="1"/>
</dbReference>
<comment type="similarity">
    <text evidence="2 9">Belongs to the CRISPR-associated endoribonuclease Cas2 protein family.</text>
</comment>